<dbReference type="GO" id="GO:0016036">
    <property type="term" value="P:cellular response to phosphate starvation"/>
    <property type="evidence" value="ECO:0007669"/>
    <property type="project" value="InterPro"/>
</dbReference>
<evidence type="ECO:0000256" key="4">
    <source>
        <dbReference type="ARBA" id="ARBA00022475"/>
    </source>
</evidence>
<name>A0A0R2ST78_9GAMM</name>
<evidence type="ECO:0000313" key="10">
    <source>
        <dbReference type="Proteomes" id="UP000051242"/>
    </source>
</evidence>
<evidence type="ECO:0000256" key="8">
    <source>
        <dbReference type="SAM" id="Phobius"/>
    </source>
</evidence>
<dbReference type="GO" id="GO:0005886">
    <property type="term" value="C:plasma membrane"/>
    <property type="evidence" value="ECO:0007669"/>
    <property type="project" value="UniProtKB-SubCell"/>
</dbReference>
<dbReference type="PANTHER" id="PTHR37819">
    <property type="entry name" value="PROTEIN PSIE"/>
    <property type="match status" value="1"/>
</dbReference>
<feature type="transmembrane region" description="Helical" evidence="8">
    <location>
        <begin position="18"/>
        <end position="39"/>
    </location>
</feature>
<evidence type="ECO:0000313" key="9">
    <source>
        <dbReference type="EMBL" id="KRO78165.1"/>
    </source>
</evidence>
<dbReference type="Proteomes" id="UP000051242">
    <property type="component" value="Unassembled WGS sequence"/>
</dbReference>
<protein>
    <recommendedName>
        <fullName evidence="3">Protein PsiE</fullName>
    </recommendedName>
</protein>
<dbReference type="InterPro" id="IPR009315">
    <property type="entry name" value="P_starv_induced_PsiE"/>
</dbReference>
<evidence type="ECO:0000256" key="2">
    <source>
        <dbReference type="ARBA" id="ARBA00005632"/>
    </source>
</evidence>
<accession>A0A0R2ST78</accession>
<dbReference type="Pfam" id="PF06146">
    <property type="entry name" value="PsiE"/>
    <property type="match status" value="1"/>
</dbReference>
<organism evidence="9 10">
    <name type="scientific">OM182 bacterium BACL3 MAG-120619-bin3</name>
    <dbReference type="NCBI Taxonomy" id="1655593"/>
    <lineage>
        <taxon>Bacteria</taxon>
        <taxon>Pseudomonadati</taxon>
        <taxon>Pseudomonadota</taxon>
        <taxon>Gammaproteobacteria</taxon>
        <taxon>OMG group</taxon>
        <taxon>OM182 clade</taxon>
    </lineage>
</organism>
<gene>
    <name evidence="9" type="ORF">ABR85_01420</name>
</gene>
<dbReference type="AlphaFoldDB" id="A0A0R2ST78"/>
<evidence type="ECO:0000256" key="5">
    <source>
        <dbReference type="ARBA" id="ARBA00022692"/>
    </source>
</evidence>
<reference evidence="9 10" key="1">
    <citation type="submission" date="2015-10" db="EMBL/GenBank/DDBJ databases">
        <title>Metagenome-Assembled Genomes uncover a global brackish microbiome.</title>
        <authorList>
            <person name="Hugerth L.W."/>
            <person name="Larsson J."/>
            <person name="Alneberg J."/>
            <person name="Lindh M.V."/>
            <person name="Legrand C."/>
            <person name="Pinhassi J."/>
            <person name="Andersson A.F."/>
        </authorList>
    </citation>
    <scope>NUCLEOTIDE SEQUENCE [LARGE SCALE GENOMIC DNA]</scope>
    <source>
        <strain evidence="9">BACL22 MAG-120619-bin3</strain>
    </source>
</reference>
<evidence type="ECO:0000256" key="3">
    <source>
        <dbReference type="ARBA" id="ARBA00021903"/>
    </source>
</evidence>
<keyword evidence="6 8" id="KW-1133">Transmembrane helix</keyword>
<keyword evidence="5 8" id="KW-0812">Transmembrane</keyword>
<keyword evidence="7 8" id="KW-0472">Membrane</keyword>
<dbReference type="EMBL" id="LICD01000357">
    <property type="protein sequence ID" value="KRO78165.1"/>
    <property type="molecule type" value="Genomic_DNA"/>
</dbReference>
<comment type="caution">
    <text evidence="9">The sequence shown here is derived from an EMBL/GenBank/DDBJ whole genome shotgun (WGS) entry which is preliminary data.</text>
</comment>
<comment type="subcellular location">
    <subcellularLocation>
        <location evidence="1">Cell inner membrane</location>
        <topology evidence="1">Multi-pass membrane protein</topology>
    </subcellularLocation>
</comment>
<feature type="transmembrane region" description="Helical" evidence="8">
    <location>
        <begin position="74"/>
        <end position="93"/>
    </location>
</feature>
<evidence type="ECO:0000256" key="1">
    <source>
        <dbReference type="ARBA" id="ARBA00004429"/>
    </source>
</evidence>
<sequence>MSKFDEIVSLGIINLERLLLLFIVAGTVWAAGIDILGWFDSQDKMALSDLFLLFIYAEILGMVGAFYRDNRIPVTLPLIIAITALTRMIVLTTKGSDPIYIVYESLGILFLALSAIVLSFKDKMSLNKLKESRRKYRSDDE</sequence>
<evidence type="ECO:0000256" key="7">
    <source>
        <dbReference type="ARBA" id="ARBA00023136"/>
    </source>
</evidence>
<evidence type="ECO:0000256" key="6">
    <source>
        <dbReference type="ARBA" id="ARBA00022989"/>
    </source>
</evidence>
<feature type="transmembrane region" description="Helical" evidence="8">
    <location>
        <begin position="45"/>
        <end position="67"/>
    </location>
</feature>
<dbReference type="PANTHER" id="PTHR37819:SF1">
    <property type="entry name" value="PROTEIN PSIE"/>
    <property type="match status" value="1"/>
</dbReference>
<comment type="similarity">
    <text evidence="2">Belongs to the PsiE family.</text>
</comment>
<feature type="transmembrane region" description="Helical" evidence="8">
    <location>
        <begin position="99"/>
        <end position="120"/>
    </location>
</feature>
<proteinExistence type="inferred from homology"/>
<dbReference type="InterPro" id="IPR020948">
    <property type="entry name" value="P_starv_induced_PsiE-like"/>
</dbReference>
<keyword evidence="4" id="KW-1003">Cell membrane</keyword>